<keyword evidence="3" id="KW-1185">Reference proteome</keyword>
<gene>
    <name evidence="2" type="ORF">SAMN04488109_2411</name>
</gene>
<sequence length="42" mass="4520">MTKLPKTMIRICSASLTILSAVIASFSKGFEQDSDTLMICPA</sequence>
<evidence type="ECO:0000313" key="2">
    <source>
        <dbReference type="EMBL" id="SHG90471.1"/>
    </source>
</evidence>
<dbReference type="AlphaFoldDB" id="A0A1M5NLQ6"/>
<dbReference type="Proteomes" id="UP000184212">
    <property type="component" value="Unassembled WGS sequence"/>
</dbReference>
<organism evidence="2 3">
    <name type="scientific">Chryseolinea serpens</name>
    <dbReference type="NCBI Taxonomy" id="947013"/>
    <lineage>
        <taxon>Bacteria</taxon>
        <taxon>Pseudomonadati</taxon>
        <taxon>Bacteroidota</taxon>
        <taxon>Cytophagia</taxon>
        <taxon>Cytophagales</taxon>
        <taxon>Fulvivirgaceae</taxon>
        <taxon>Chryseolinea</taxon>
    </lineage>
</organism>
<name>A0A1M5NLQ6_9BACT</name>
<dbReference type="EMBL" id="FQWQ01000001">
    <property type="protein sequence ID" value="SHG90471.1"/>
    <property type="molecule type" value="Genomic_DNA"/>
</dbReference>
<proteinExistence type="predicted"/>
<accession>A0A1M5NLQ6</accession>
<keyword evidence="1" id="KW-0732">Signal</keyword>
<evidence type="ECO:0000256" key="1">
    <source>
        <dbReference type="SAM" id="SignalP"/>
    </source>
</evidence>
<evidence type="ECO:0000313" key="3">
    <source>
        <dbReference type="Proteomes" id="UP000184212"/>
    </source>
</evidence>
<protein>
    <submittedName>
        <fullName evidence="2">Uncharacterized protein</fullName>
    </submittedName>
</protein>
<reference evidence="2 3" key="1">
    <citation type="submission" date="2016-11" db="EMBL/GenBank/DDBJ databases">
        <authorList>
            <person name="Jaros S."/>
            <person name="Januszkiewicz K."/>
            <person name="Wedrychowicz H."/>
        </authorList>
    </citation>
    <scope>NUCLEOTIDE SEQUENCE [LARGE SCALE GENOMIC DNA]</scope>
    <source>
        <strain evidence="2 3">DSM 24574</strain>
    </source>
</reference>
<feature type="signal peptide" evidence="1">
    <location>
        <begin position="1"/>
        <end position="24"/>
    </location>
</feature>
<feature type="chain" id="PRO_5012522371" evidence="1">
    <location>
        <begin position="25"/>
        <end position="42"/>
    </location>
</feature>